<evidence type="ECO:0000256" key="3">
    <source>
        <dbReference type="ARBA" id="ARBA00022490"/>
    </source>
</evidence>
<evidence type="ECO:0000259" key="11">
    <source>
        <dbReference type="Pfam" id="PF04452"/>
    </source>
</evidence>
<evidence type="ECO:0000256" key="2">
    <source>
        <dbReference type="ARBA" id="ARBA00005528"/>
    </source>
</evidence>
<evidence type="ECO:0000256" key="6">
    <source>
        <dbReference type="ARBA" id="ARBA00022679"/>
    </source>
</evidence>
<dbReference type="RefSeq" id="WP_078275648.1">
    <property type="nucleotide sequence ID" value="NZ_MUXU01000007.1"/>
</dbReference>
<dbReference type="CDD" id="cd18084">
    <property type="entry name" value="RsmE-like"/>
    <property type="match status" value="1"/>
</dbReference>
<dbReference type="STRING" id="34060.B0181_01065"/>
<dbReference type="EC" id="2.1.1.193" evidence="10"/>
<dbReference type="SUPFAM" id="SSF75217">
    <property type="entry name" value="alpha/beta knot"/>
    <property type="match status" value="1"/>
</dbReference>
<evidence type="ECO:0000313" key="13">
    <source>
        <dbReference type="EMBL" id="STZ10088.1"/>
    </source>
</evidence>
<comment type="subcellular location">
    <subcellularLocation>
        <location evidence="1 10">Cytoplasm</location>
    </subcellularLocation>
</comment>
<keyword evidence="14" id="KW-1185">Reference proteome</keyword>
<keyword evidence="3 10" id="KW-0963">Cytoplasm</keyword>
<evidence type="ECO:0000256" key="5">
    <source>
        <dbReference type="ARBA" id="ARBA00022603"/>
    </source>
</evidence>
<dbReference type="EMBL" id="UGQE01000001">
    <property type="protein sequence ID" value="STZ10088.1"/>
    <property type="molecule type" value="Genomic_DNA"/>
</dbReference>
<dbReference type="PANTHER" id="PTHR30027">
    <property type="entry name" value="RIBOSOMAL RNA SMALL SUBUNIT METHYLTRANSFERASE E"/>
    <property type="match status" value="1"/>
</dbReference>
<evidence type="ECO:0000256" key="4">
    <source>
        <dbReference type="ARBA" id="ARBA00022552"/>
    </source>
</evidence>
<dbReference type="GO" id="GO:0005737">
    <property type="term" value="C:cytoplasm"/>
    <property type="evidence" value="ECO:0007669"/>
    <property type="project" value="UniProtKB-SubCell"/>
</dbReference>
<keyword evidence="6 10" id="KW-0808">Transferase</keyword>
<comment type="catalytic activity">
    <reaction evidence="9 10">
        <text>uridine(1498) in 16S rRNA + S-adenosyl-L-methionine = N(3)-methyluridine(1498) in 16S rRNA + S-adenosyl-L-homocysteine + H(+)</text>
        <dbReference type="Rhea" id="RHEA:42920"/>
        <dbReference type="Rhea" id="RHEA-COMP:10283"/>
        <dbReference type="Rhea" id="RHEA-COMP:10284"/>
        <dbReference type="ChEBI" id="CHEBI:15378"/>
        <dbReference type="ChEBI" id="CHEBI:57856"/>
        <dbReference type="ChEBI" id="CHEBI:59789"/>
        <dbReference type="ChEBI" id="CHEBI:65315"/>
        <dbReference type="ChEBI" id="CHEBI:74502"/>
        <dbReference type="EC" id="2.1.1.193"/>
    </reaction>
</comment>
<comment type="similarity">
    <text evidence="2 10">Belongs to the RNA methyltransferase RsmE family.</text>
</comment>
<evidence type="ECO:0000256" key="10">
    <source>
        <dbReference type="PIRNR" id="PIRNR015601"/>
    </source>
</evidence>
<dbReference type="Pfam" id="PF04452">
    <property type="entry name" value="Methyltrans_RNA"/>
    <property type="match status" value="1"/>
</dbReference>
<dbReference type="NCBIfam" id="TIGR00046">
    <property type="entry name" value="RsmE family RNA methyltransferase"/>
    <property type="match status" value="1"/>
</dbReference>
<evidence type="ECO:0000256" key="7">
    <source>
        <dbReference type="ARBA" id="ARBA00022691"/>
    </source>
</evidence>
<evidence type="ECO:0000256" key="1">
    <source>
        <dbReference type="ARBA" id="ARBA00004496"/>
    </source>
</evidence>
<keyword evidence="7 10" id="KW-0949">S-adenosyl-L-methionine</keyword>
<dbReference type="GO" id="GO:0070475">
    <property type="term" value="P:rRNA base methylation"/>
    <property type="evidence" value="ECO:0007669"/>
    <property type="project" value="TreeGrafter"/>
</dbReference>
<gene>
    <name evidence="12" type="ORF">B0181_01065</name>
    <name evidence="13" type="ORF">NCTC10293_00410</name>
</gene>
<proteinExistence type="inferred from homology"/>
<dbReference type="InterPro" id="IPR046886">
    <property type="entry name" value="RsmE_MTase_dom"/>
</dbReference>
<evidence type="ECO:0000313" key="14">
    <source>
        <dbReference type="Proteomes" id="UP000190435"/>
    </source>
</evidence>
<evidence type="ECO:0000313" key="12">
    <source>
        <dbReference type="EMBL" id="OOR92959.1"/>
    </source>
</evidence>
<dbReference type="InterPro" id="IPR006700">
    <property type="entry name" value="RsmE"/>
</dbReference>
<reference evidence="13 15" key="2">
    <citation type="submission" date="2018-06" db="EMBL/GenBank/DDBJ databases">
        <authorList>
            <consortium name="Pathogen Informatics"/>
            <person name="Doyle S."/>
        </authorList>
    </citation>
    <scope>NUCLEOTIDE SEQUENCE [LARGE SCALE GENOMIC DNA]</scope>
    <source>
        <strain evidence="13 15">NCTC10293</strain>
    </source>
</reference>
<organism evidence="12 14">
    <name type="scientific">Moraxella caviae</name>
    <dbReference type="NCBI Taxonomy" id="34060"/>
    <lineage>
        <taxon>Bacteria</taxon>
        <taxon>Pseudomonadati</taxon>
        <taxon>Pseudomonadota</taxon>
        <taxon>Gammaproteobacteria</taxon>
        <taxon>Moraxellales</taxon>
        <taxon>Moraxellaceae</taxon>
        <taxon>Moraxella</taxon>
    </lineage>
</organism>
<dbReference type="AlphaFoldDB" id="A0A1T0ABE5"/>
<sequence length="261" mass="27789">MNLLILPAAAFEPVISQEKTCHSNGAYHASKHTATITDGEQLRHIKMVLGAGVGDTLKIGVLGGKIGTGVIAGLDDDKAVLGDVVLDTAPPDKLGVTLILALPRPKVLRRLVMDMTALGVNHIVLMNSYRTDKSYWGSPLLGRLDEFVLEGLQQGVDTVPPKITLAKRFKPFVQDSLPSIITQSSDKTPAKAVVCHPYADVGFGEMAVQGLPSVVIIGAEGGFIPYEIELLRSVGVQAVGLGKRILRTESAVNAVLGRWLL</sequence>
<keyword evidence="5 10" id="KW-0489">Methyltransferase</keyword>
<dbReference type="GO" id="GO:0070042">
    <property type="term" value="F:rRNA (uridine-N3-)-methyltransferase activity"/>
    <property type="evidence" value="ECO:0007669"/>
    <property type="project" value="TreeGrafter"/>
</dbReference>
<name>A0A1T0ABE5_9GAMM</name>
<dbReference type="PANTHER" id="PTHR30027:SF3">
    <property type="entry name" value="16S RRNA (URACIL(1498)-N(3))-METHYLTRANSFERASE"/>
    <property type="match status" value="1"/>
</dbReference>
<evidence type="ECO:0000313" key="15">
    <source>
        <dbReference type="Proteomes" id="UP000255279"/>
    </source>
</evidence>
<dbReference type="Gene3D" id="3.40.1280.10">
    <property type="match status" value="1"/>
</dbReference>
<dbReference type="Proteomes" id="UP000190435">
    <property type="component" value="Unassembled WGS sequence"/>
</dbReference>
<evidence type="ECO:0000256" key="9">
    <source>
        <dbReference type="ARBA" id="ARBA00047944"/>
    </source>
</evidence>
<dbReference type="EMBL" id="MUXU01000007">
    <property type="protein sequence ID" value="OOR92959.1"/>
    <property type="molecule type" value="Genomic_DNA"/>
</dbReference>
<evidence type="ECO:0000256" key="8">
    <source>
        <dbReference type="ARBA" id="ARBA00025699"/>
    </source>
</evidence>
<protein>
    <recommendedName>
        <fullName evidence="10">Ribosomal RNA small subunit methyltransferase E</fullName>
        <ecNumber evidence="10">2.1.1.193</ecNumber>
    </recommendedName>
</protein>
<dbReference type="Proteomes" id="UP000255279">
    <property type="component" value="Unassembled WGS sequence"/>
</dbReference>
<reference evidence="12 14" key="1">
    <citation type="submission" date="2017-02" db="EMBL/GenBank/DDBJ databases">
        <title>Draft genome sequence of Moraxella caviae CCUG 355 type strain.</title>
        <authorList>
            <person name="Engstrom-Jakobsson H."/>
            <person name="Salva-Serra F."/>
            <person name="Thorell K."/>
            <person name="Gonzales-Siles L."/>
            <person name="Karlsson R."/>
            <person name="Boulund F."/>
            <person name="Engstrand L."/>
            <person name="Moore E."/>
        </authorList>
    </citation>
    <scope>NUCLEOTIDE SEQUENCE [LARGE SCALE GENOMIC DNA]</scope>
    <source>
        <strain evidence="12 14">CCUG 355</strain>
    </source>
</reference>
<keyword evidence="4 10" id="KW-0698">rRNA processing</keyword>
<dbReference type="PIRSF" id="PIRSF015601">
    <property type="entry name" value="MTase_slr0722"/>
    <property type="match status" value="1"/>
</dbReference>
<dbReference type="InterPro" id="IPR029026">
    <property type="entry name" value="tRNA_m1G_MTases_N"/>
</dbReference>
<feature type="domain" description="Ribosomal RNA small subunit methyltransferase E methyltransferase" evidence="11">
    <location>
        <begin position="93"/>
        <end position="258"/>
    </location>
</feature>
<dbReference type="NCBIfam" id="NF008700">
    <property type="entry name" value="PRK11713.5-4"/>
    <property type="match status" value="1"/>
</dbReference>
<comment type="function">
    <text evidence="8 10">Specifically methylates the N3 position of the uracil ring of uridine 1498 (m3U1498) in 16S rRNA. Acts on the fully assembled 30S ribosomal subunit.</text>
</comment>
<dbReference type="OrthoDB" id="9815641at2"/>
<accession>A0A1T0ABE5</accession>
<dbReference type="InterPro" id="IPR029028">
    <property type="entry name" value="Alpha/beta_knot_MTases"/>
</dbReference>